<dbReference type="HAMAP" id="MF_00916">
    <property type="entry name" value="QueG"/>
    <property type="match status" value="1"/>
</dbReference>
<dbReference type="Pfam" id="PF13484">
    <property type="entry name" value="Fer4_16"/>
    <property type="match status" value="1"/>
</dbReference>
<accession>A0ABV2BNZ3</accession>
<dbReference type="GO" id="GO:0052693">
    <property type="term" value="F:epoxyqueuosine reductase activity"/>
    <property type="evidence" value="ECO:0007669"/>
    <property type="project" value="UniProtKB-EC"/>
</dbReference>
<dbReference type="InterPro" id="IPR017896">
    <property type="entry name" value="4Fe4S_Fe-S-bd"/>
</dbReference>
<feature type="domain" description="4Fe-4S ferredoxin-type" evidence="10">
    <location>
        <begin position="185"/>
        <end position="217"/>
    </location>
</feature>
<dbReference type="Pfam" id="PF08331">
    <property type="entry name" value="QueG_DUF1730"/>
    <property type="match status" value="1"/>
</dbReference>
<protein>
    <recommendedName>
        <fullName evidence="9">Epoxyqueuosine reductase</fullName>
        <ecNumber evidence="9">1.17.99.6</ecNumber>
    </recommendedName>
    <alternativeName>
        <fullName evidence="9">Queuosine biosynthesis protein QueG</fullName>
    </alternativeName>
</protein>
<evidence type="ECO:0000256" key="2">
    <source>
        <dbReference type="ARBA" id="ARBA00022490"/>
    </source>
</evidence>
<keyword evidence="9" id="KW-0846">Cobalamin</keyword>
<sequence length="382" mass="43799">MKLTDEQLQEIKAHIHKLALEHGFQDARVCDTSTEGYYPKLEQWIAEKRHGDMTFFERNQNLRQNPQELHPGTARIISLRYDYLPENAKFSTPLKDPNLANVSRYALGRDYHKLMRKKLDKICQSLSEYFSLKDVIDFRVFVDSAPVMESCFAEKSGIGWKGKHTLIINPDAGSWFFLGEIFINLPLPVDQPIENQCGSCTACISICPTGAIIAPNKVDATKCISYLTIENKGGIPEDLREKIGNRIYGCDDCQLACPWNRYAQTSTDKDFLPRNQLDEISLFDLWRWSESEFNENLAGTPIRRIGYQSWLRNLAVAIGNAEYSDEMIIALELKMSEANEMVQEHIQWAIQQLNAKRLEQMSLAKKTQRLIHCVTSMLPRDA</sequence>
<feature type="binding site" evidence="9">
    <location>
        <position position="143"/>
    </location>
    <ligand>
        <name>cob(II)alamin</name>
        <dbReference type="ChEBI" id="CHEBI:16304"/>
    </ligand>
</feature>
<feature type="active site" description="Proton donor" evidence="9">
    <location>
        <position position="143"/>
    </location>
</feature>
<evidence type="ECO:0000256" key="3">
    <source>
        <dbReference type="ARBA" id="ARBA00022694"/>
    </source>
</evidence>
<dbReference type="Proteomes" id="UP001548189">
    <property type="component" value="Unassembled WGS sequence"/>
</dbReference>
<feature type="binding site" evidence="9">
    <location>
        <position position="200"/>
    </location>
    <ligand>
        <name>[4Fe-4S] cluster</name>
        <dbReference type="ChEBI" id="CHEBI:49883"/>
        <label>1</label>
    </ligand>
</feature>
<comment type="caution">
    <text evidence="9">Lacks conserved residue(s) required for the propagation of feature annotation.</text>
</comment>
<proteinExistence type="inferred from homology"/>
<feature type="binding site" evidence="9">
    <location>
        <position position="63"/>
    </location>
    <ligand>
        <name>cob(II)alamin</name>
        <dbReference type="ChEBI" id="CHEBI:16304"/>
    </ligand>
</feature>
<dbReference type="SUPFAM" id="SSF54862">
    <property type="entry name" value="4Fe-4S ferredoxins"/>
    <property type="match status" value="1"/>
</dbReference>
<evidence type="ECO:0000256" key="5">
    <source>
        <dbReference type="ARBA" id="ARBA00022785"/>
    </source>
</evidence>
<feature type="binding site" evidence="9">
    <location>
        <position position="167"/>
    </location>
    <ligand>
        <name>cob(II)alamin</name>
        <dbReference type="ChEBI" id="CHEBI:16304"/>
    </ligand>
</feature>
<feature type="binding site" evidence="9">
    <location>
        <position position="250"/>
    </location>
    <ligand>
        <name>[4Fe-4S] cluster</name>
        <dbReference type="ChEBI" id="CHEBI:49883"/>
        <label>2</label>
    </ligand>
</feature>
<keyword evidence="2 9" id="KW-0963">Cytoplasm</keyword>
<keyword evidence="7 9" id="KW-0408">Iron</keyword>
<evidence type="ECO:0000256" key="8">
    <source>
        <dbReference type="ARBA" id="ARBA00023014"/>
    </source>
</evidence>
<comment type="function">
    <text evidence="9">Catalyzes the conversion of epoxyqueuosine (oQ) to queuosine (Q), which is a hypermodified base found in the wobble positions of tRNA(Asp), tRNA(Asn), tRNA(His) and tRNA(Tyr).</text>
</comment>
<feature type="binding site" evidence="9">
    <location>
        <position position="253"/>
    </location>
    <ligand>
        <name>[4Fe-4S] cluster</name>
        <dbReference type="ChEBI" id="CHEBI:49883"/>
        <label>2</label>
    </ligand>
</feature>
<comment type="caution">
    <text evidence="11">The sequence shown here is derived from an EMBL/GenBank/DDBJ whole genome shotgun (WGS) entry which is preliminary data.</text>
</comment>
<comment type="cofactor">
    <cofactor evidence="9">
        <name>cob(II)alamin</name>
        <dbReference type="ChEBI" id="CHEBI:16304"/>
    </cofactor>
</comment>
<dbReference type="PROSITE" id="PS00198">
    <property type="entry name" value="4FE4S_FER_1"/>
    <property type="match status" value="1"/>
</dbReference>
<keyword evidence="12" id="KW-1185">Reference proteome</keyword>
<feature type="binding site" evidence="9">
    <location>
        <position position="197"/>
    </location>
    <ligand>
        <name>[4Fe-4S] cluster</name>
        <dbReference type="ChEBI" id="CHEBI:49883"/>
        <label>1</label>
    </ligand>
</feature>
<dbReference type="InterPro" id="IPR004453">
    <property type="entry name" value="QueG"/>
</dbReference>
<feature type="binding site" evidence="9">
    <location>
        <position position="207"/>
    </location>
    <ligand>
        <name>[4Fe-4S] cluster</name>
        <dbReference type="ChEBI" id="CHEBI:49883"/>
        <label>2</label>
    </ligand>
</feature>
<keyword evidence="3 9" id="KW-0819">tRNA processing</keyword>
<dbReference type="Gene3D" id="3.30.70.20">
    <property type="match status" value="1"/>
</dbReference>
<comment type="cofactor">
    <cofactor evidence="9">
        <name>[4Fe-4S] cluster</name>
        <dbReference type="ChEBI" id="CHEBI:49883"/>
    </cofactor>
    <text evidence="9">Binds 2 [4Fe-4S] clusters per monomer.</text>
</comment>
<comment type="subunit">
    <text evidence="9">Monomer.</text>
</comment>
<dbReference type="NCBIfam" id="TIGR00276">
    <property type="entry name" value="tRNA epoxyqueuosine(34) reductase QueG"/>
    <property type="match status" value="1"/>
</dbReference>
<evidence type="ECO:0000256" key="6">
    <source>
        <dbReference type="ARBA" id="ARBA00023002"/>
    </source>
</evidence>
<keyword evidence="5 9" id="KW-0671">Queuosine biosynthesis</keyword>
<evidence type="ECO:0000313" key="12">
    <source>
        <dbReference type="Proteomes" id="UP001548189"/>
    </source>
</evidence>
<name>A0ABV2BNZ3_9GAMM</name>
<comment type="subcellular location">
    <subcellularLocation>
        <location evidence="9">Cytoplasm</location>
    </subcellularLocation>
</comment>
<dbReference type="PANTHER" id="PTHR30002">
    <property type="entry name" value="EPOXYQUEUOSINE REDUCTASE"/>
    <property type="match status" value="1"/>
</dbReference>
<dbReference type="InterPro" id="IPR017900">
    <property type="entry name" value="4Fe4S_Fe_S_CS"/>
</dbReference>
<keyword evidence="1 9" id="KW-0004">4Fe-4S</keyword>
<comment type="catalytic activity">
    <reaction evidence="9">
        <text>epoxyqueuosine(34) in tRNA + AH2 = queuosine(34) in tRNA + A + H2O</text>
        <dbReference type="Rhea" id="RHEA:32159"/>
        <dbReference type="Rhea" id="RHEA-COMP:18571"/>
        <dbReference type="Rhea" id="RHEA-COMP:18582"/>
        <dbReference type="ChEBI" id="CHEBI:13193"/>
        <dbReference type="ChEBI" id="CHEBI:15377"/>
        <dbReference type="ChEBI" id="CHEBI:17499"/>
        <dbReference type="ChEBI" id="CHEBI:194431"/>
        <dbReference type="ChEBI" id="CHEBI:194443"/>
        <dbReference type="EC" id="1.17.99.6"/>
    </reaction>
</comment>
<feature type="binding site" evidence="9">
    <location>
        <position position="225"/>
    </location>
    <ligand>
        <name>cob(II)alamin</name>
        <dbReference type="ChEBI" id="CHEBI:16304"/>
    </ligand>
</feature>
<feature type="binding site" evidence="9">
    <location>
        <position position="257"/>
    </location>
    <ligand>
        <name>[4Fe-4S] cluster</name>
        <dbReference type="ChEBI" id="CHEBI:49883"/>
        <label>1</label>
    </ligand>
</feature>
<keyword evidence="9" id="KW-0170">Cobalt</keyword>
<evidence type="ECO:0000256" key="4">
    <source>
        <dbReference type="ARBA" id="ARBA00022723"/>
    </source>
</evidence>
<comment type="pathway">
    <text evidence="9">tRNA modification; tRNA-queuosine biosynthesis.</text>
</comment>
<feature type="binding site" evidence="9">
    <location>
        <begin position="250"/>
        <end position="251"/>
    </location>
    <ligand>
        <name>cob(II)alamin</name>
        <dbReference type="ChEBI" id="CHEBI:16304"/>
    </ligand>
</feature>
<reference evidence="11 12" key="1">
    <citation type="submission" date="2024-06" db="EMBL/GenBank/DDBJ databases">
        <authorList>
            <person name="Li F."/>
        </authorList>
    </citation>
    <scope>NUCLEOTIDE SEQUENCE [LARGE SCALE GENOMIC DNA]</scope>
    <source>
        <strain evidence="11 12">GXAS 311</strain>
    </source>
</reference>
<evidence type="ECO:0000256" key="9">
    <source>
        <dbReference type="HAMAP-Rule" id="MF_00916"/>
    </source>
</evidence>
<feature type="binding site" evidence="9">
    <location>
        <position position="232"/>
    </location>
    <ligand>
        <name>tRNA</name>
        <dbReference type="ChEBI" id="CHEBI:17843"/>
    </ligand>
</feature>
<feature type="binding site" evidence="9">
    <location>
        <position position="178"/>
    </location>
    <ligand>
        <name>cob(II)alamin</name>
        <dbReference type="ChEBI" id="CHEBI:16304"/>
    </ligand>
</feature>
<dbReference type="InterPro" id="IPR013542">
    <property type="entry name" value="QueG_DUF1730"/>
</dbReference>
<keyword evidence="6 9" id="KW-0560">Oxidoreductase</keyword>
<evidence type="ECO:0000256" key="1">
    <source>
        <dbReference type="ARBA" id="ARBA00022485"/>
    </source>
</evidence>
<comment type="similarity">
    <text evidence="9">Belongs to the QueG family.</text>
</comment>
<dbReference type="EC" id="1.17.99.6" evidence="9"/>
<evidence type="ECO:0000256" key="7">
    <source>
        <dbReference type="ARBA" id="ARBA00023004"/>
    </source>
</evidence>
<dbReference type="PANTHER" id="PTHR30002:SF4">
    <property type="entry name" value="EPOXYQUEUOSINE REDUCTASE"/>
    <property type="match status" value="1"/>
</dbReference>
<evidence type="ECO:0000259" key="10">
    <source>
        <dbReference type="PROSITE" id="PS51379"/>
    </source>
</evidence>
<evidence type="ECO:0000313" key="11">
    <source>
        <dbReference type="EMBL" id="MET1253665.1"/>
    </source>
</evidence>
<keyword evidence="4 9" id="KW-0479">Metal-binding</keyword>
<dbReference type="PROSITE" id="PS51379">
    <property type="entry name" value="4FE4S_FER_2"/>
    <property type="match status" value="1"/>
</dbReference>
<dbReference type="RefSeq" id="WP_353873206.1">
    <property type="nucleotide sequence ID" value="NZ_JBEVCJ010000001.1"/>
</dbReference>
<gene>
    <name evidence="9 11" type="primary">queG</name>
    <name evidence="11" type="ORF">ABVT43_00855</name>
</gene>
<dbReference type="EMBL" id="JBEVCJ010000001">
    <property type="protein sequence ID" value="MET1253665.1"/>
    <property type="molecule type" value="Genomic_DNA"/>
</dbReference>
<feature type="binding site" evidence="9">
    <location>
        <position position="203"/>
    </location>
    <ligand>
        <name>[4Fe-4S] cluster</name>
        <dbReference type="ChEBI" id="CHEBI:49883"/>
        <label>1</label>
    </ligand>
</feature>
<organism evidence="11 12">
    <name type="scientific">Aliikangiella maris</name>
    <dbReference type="NCBI Taxonomy" id="3162458"/>
    <lineage>
        <taxon>Bacteria</taxon>
        <taxon>Pseudomonadati</taxon>
        <taxon>Pseudomonadota</taxon>
        <taxon>Gammaproteobacteria</taxon>
        <taxon>Oceanospirillales</taxon>
        <taxon>Pleioneaceae</taxon>
        <taxon>Aliikangiella</taxon>
    </lineage>
</organism>
<feature type="binding site" evidence="9">
    <location>
        <position position="223"/>
    </location>
    <ligand>
        <name>[4Fe-4S] cluster</name>
        <dbReference type="ChEBI" id="CHEBI:49883"/>
        <label>2</label>
    </ligand>
</feature>
<keyword evidence="8 9" id="KW-0411">Iron-sulfur</keyword>